<protein>
    <submittedName>
        <fullName evidence="1">Uncharacterized protein</fullName>
    </submittedName>
</protein>
<name>A0A9W4U3X0_9PLEO</name>
<proteinExistence type="predicted"/>
<dbReference type="EMBL" id="CAOQHR010000001">
    <property type="protein sequence ID" value="CAI6270853.1"/>
    <property type="molecule type" value="Genomic_DNA"/>
</dbReference>
<organism evidence="1 2">
    <name type="scientific">Periconia digitata</name>
    <dbReference type="NCBI Taxonomy" id="1303443"/>
    <lineage>
        <taxon>Eukaryota</taxon>
        <taxon>Fungi</taxon>
        <taxon>Dikarya</taxon>
        <taxon>Ascomycota</taxon>
        <taxon>Pezizomycotina</taxon>
        <taxon>Dothideomycetes</taxon>
        <taxon>Pleosporomycetidae</taxon>
        <taxon>Pleosporales</taxon>
        <taxon>Massarineae</taxon>
        <taxon>Periconiaceae</taxon>
        <taxon>Periconia</taxon>
    </lineage>
</organism>
<dbReference type="Proteomes" id="UP001152607">
    <property type="component" value="Unassembled WGS sequence"/>
</dbReference>
<comment type="caution">
    <text evidence="1">The sequence shown here is derived from an EMBL/GenBank/DDBJ whole genome shotgun (WGS) entry which is preliminary data.</text>
</comment>
<sequence>MVQKQLHYLNVAFSCRPEKCCQKSTNSLWMPLRCRNPQRSHAPDIFAINGNALIGKTNNYLGVTITSSSAEACNKYLMWRYNLSTSPFVEKTKK</sequence>
<evidence type="ECO:0000313" key="1">
    <source>
        <dbReference type="EMBL" id="CAI6270853.1"/>
    </source>
</evidence>
<reference evidence="1" key="1">
    <citation type="submission" date="2023-01" db="EMBL/GenBank/DDBJ databases">
        <authorList>
            <person name="Van Ghelder C."/>
            <person name="Rancurel C."/>
        </authorList>
    </citation>
    <scope>NUCLEOTIDE SEQUENCE</scope>
    <source>
        <strain evidence="1">CNCM I-4278</strain>
    </source>
</reference>
<accession>A0A9W4U3X0</accession>
<gene>
    <name evidence="1" type="ORF">PDIGIT_LOCUS1717</name>
</gene>
<keyword evidence="2" id="KW-1185">Reference proteome</keyword>
<dbReference type="PROSITE" id="PS51257">
    <property type="entry name" value="PROKAR_LIPOPROTEIN"/>
    <property type="match status" value="1"/>
</dbReference>
<evidence type="ECO:0000313" key="2">
    <source>
        <dbReference type="Proteomes" id="UP001152607"/>
    </source>
</evidence>
<dbReference type="AlphaFoldDB" id="A0A9W4U3X0"/>